<gene>
    <name evidence="2" type="ORF">PoB_004785700</name>
</gene>
<dbReference type="Proteomes" id="UP000735302">
    <property type="component" value="Unassembled WGS sequence"/>
</dbReference>
<evidence type="ECO:0000256" key="1">
    <source>
        <dbReference type="SAM" id="MobiDB-lite"/>
    </source>
</evidence>
<proteinExistence type="predicted"/>
<sequence length="93" mass="10512">MMFNADDENDDDDDDDDDDDVEEYEDDKDVHDVMMMMMMSIMEFHNKVISGFQALRQAGGAGGGCRARDRRVHADLRADSLATVPPMPQRVTL</sequence>
<organism evidence="2 3">
    <name type="scientific">Plakobranchus ocellatus</name>
    <dbReference type="NCBI Taxonomy" id="259542"/>
    <lineage>
        <taxon>Eukaryota</taxon>
        <taxon>Metazoa</taxon>
        <taxon>Spiralia</taxon>
        <taxon>Lophotrochozoa</taxon>
        <taxon>Mollusca</taxon>
        <taxon>Gastropoda</taxon>
        <taxon>Heterobranchia</taxon>
        <taxon>Euthyneura</taxon>
        <taxon>Panpulmonata</taxon>
        <taxon>Sacoglossa</taxon>
        <taxon>Placobranchoidea</taxon>
        <taxon>Plakobranchidae</taxon>
        <taxon>Plakobranchus</taxon>
    </lineage>
</organism>
<name>A0AAV4BPQ6_9GAST</name>
<evidence type="ECO:0000313" key="3">
    <source>
        <dbReference type="Proteomes" id="UP000735302"/>
    </source>
</evidence>
<accession>A0AAV4BPQ6</accession>
<evidence type="ECO:0000313" key="2">
    <source>
        <dbReference type="EMBL" id="GFO21352.1"/>
    </source>
</evidence>
<dbReference type="AlphaFoldDB" id="A0AAV4BPQ6"/>
<reference evidence="2 3" key="1">
    <citation type="journal article" date="2021" name="Elife">
        <title>Chloroplast acquisition without the gene transfer in kleptoplastic sea slugs, Plakobranchus ocellatus.</title>
        <authorList>
            <person name="Maeda T."/>
            <person name="Takahashi S."/>
            <person name="Yoshida T."/>
            <person name="Shimamura S."/>
            <person name="Takaki Y."/>
            <person name="Nagai Y."/>
            <person name="Toyoda A."/>
            <person name="Suzuki Y."/>
            <person name="Arimoto A."/>
            <person name="Ishii H."/>
            <person name="Satoh N."/>
            <person name="Nishiyama T."/>
            <person name="Hasebe M."/>
            <person name="Maruyama T."/>
            <person name="Minagawa J."/>
            <person name="Obokata J."/>
            <person name="Shigenobu S."/>
        </authorList>
    </citation>
    <scope>NUCLEOTIDE SEQUENCE [LARGE SCALE GENOMIC DNA]</scope>
</reference>
<protein>
    <submittedName>
        <fullName evidence="2">Uncharacterized protein</fullName>
    </submittedName>
</protein>
<keyword evidence="3" id="KW-1185">Reference proteome</keyword>
<dbReference type="EMBL" id="BLXT01005252">
    <property type="protein sequence ID" value="GFO21352.1"/>
    <property type="molecule type" value="Genomic_DNA"/>
</dbReference>
<comment type="caution">
    <text evidence="2">The sequence shown here is derived from an EMBL/GenBank/DDBJ whole genome shotgun (WGS) entry which is preliminary data.</text>
</comment>
<feature type="compositionally biased region" description="Acidic residues" evidence="1">
    <location>
        <begin position="1"/>
        <end position="27"/>
    </location>
</feature>
<feature type="region of interest" description="Disordered" evidence="1">
    <location>
        <begin position="1"/>
        <end position="29"/>
    </location>
</feature>